<dbReference type="InterPro" id="IPR050154">
    <property type="entry name" value="UbiB_kinase"/>
</dbReference>
<dbReference type="PANTHER" id="PTHR10566:SF117">
    <property type="entry name" value="UNUSUAL PROTEIN KINASE-RELATED"/>
    <property type="match status" value="1"/>
</dbReference>
<name>A0A2K3JS09_TRIPR</name>
<dbReference type="STRING" id="57577.A0A2K3JS09"/>
<sequence length="87" mass="9428">VPSFADDVAMALVEEELGQPWQNVYSELSPSPIAAASLGQVYKGRLKENGDLVAVKVQRPFVLETVTIDLFIIRNLGLALGKFPQAS</sequence>
<gene>
    <name evidence="3" type="ORF">L195_g050083</name>
</gene>
<evidence type="ECO:0000259" key="2">
    <source>
        <dbReference type="Pfam" id="PF03109"/>
    </source>
</evidence>
<dbReference type="SUPFAM" id="SSF56112">
    <property type="entry name" value="Protein kinase-like (PK-like)"/>
    <property type="match status" value="1"/>
</dbReference>
<evidence type="ECO:0000313" key="3">
    <source>
        <dbReference type="EMBL" id="PNX56829.1"/>
    </source>
</evidence>
<dbReference type="GO" id="GO:0009507">
    <property type="term" value="C:chloroplast"/>
    <property type="evidence" value="ECO:0007669"/>
    <property type="project" value="TreeGrafter"/>
</dbReference>
<protein>
    <submittedName>
        <fullName evidence="3">ABC1 family protein</fullName>
    </submittedName>
</protein>
<evidence type="ECO:0000256" key="1">
    <source>
        <dbReference type="ARBA" id="ARBA00009670"/>
    </source>
</evidence>
<dbReference type="Proteomes" id="UP000236291">
    <property type="component" value="Unassembled WGS sequence"/>
</dbReference>
<feature type="domain" description="ABC1 atypical kinase-like" evidence="2">
    <location>
        <begin position="1"/>
        <end position="85"/>
    </location>
</feature>
<dbReference type="EMBL" id="ASHM01075347">
    <property type="protein sequence ID" value="PNX56829.1"/>
    <property type="molecule type" value="Genomic_DNA"/>
</dbReference>
<comment type="similarity">
    <text evidence="1">Belongs to the protein kinase superfamily. ADCK protein kinase family.</text>
</comment>
<dbReference type="PANTHER" id="PTHR10566">
    <property type="entry name" value="CHAPERONE-ACTIVITY OF BC1 COMPLEX CABC1 -RELATED"/>
    <property type="match status" value="1"/>
</dbReference>
<dbReference type="InterPro" id="IPR011009">
    <property type="entry name" value="Kinase-like_dom_sf"/>
</dbReference>
<dbReference type="AlphaFoldDB" id="A0A2K3JS09"/>
<dbReference type="InterPro" id="IPR004147">
    <property type="entry name" value="ABC1_dom"/>
</dbReference>
<proteinExistence type="inferred from homology"/>
<organism evidence="3 4">
    <name type="scientific">Trifolium pratense</name>
    <name type="common">Red clover</name>
    <dbReference type="NCBI Taxonomy" id="57577"/>
    <lineage>
        <taxon>Eukaryota</taxon>
        <taxon>Viridiplantae</taxon>
        <taxon>Streptophyta</taxon>
        <taxon>Embryophyta</taxon>
        <taxon>Tracheophyta</taxon>
        <taxon>Spermatophyta</taxon>
        <taxon>Magnoliopsida</taxon>
        <taxon>eudicotyledons</taxon>
        <taxon>Gunneridae</taxon>
        <taxon>Pentapetalae</taxon>
        <taxon>rosids</taxon>
        <taxon>fabids</taxon>
        <taxon>Fabales</taxon>
        <taxon>Fabaceae</taxon>
        <taxon>Papilionoideae</taxon>
        <taxon>50 kb inversion clade</taxon>
        <taxon>NPAAA clade</taxon>
        <taxon>Hologalegina</taxon>
        <taxon>IRL clade</taxon>
        <taxon>Trifolieae</taxon>
        <taxon>Trifolium</taxon>
    </lineage>
</organism>
<comment type="caution">
    <text evidence="3">The sequence shown here is derived from an EMBL/GenBank/DDBJ whole genome shotgun (WGS) entry which is preliminary data.</text>
</comment>
<accession>A0A2K3JS09</accession>
<reference evidence="3 4" key="1">
    <citation type="journal article" date="2014" name="Am. J. Bot.">
        <title>Genome assembly and annotation for red clover (Trifolium pratense; Fabaceae).</title>
        <authorList>
            <person name="Istvanek J."/>
            <person name="Jaros M."/>
            <person name="Krenek A."/>
            <person name="Repkova J."/>
        </authorList>
    </citation>
    <scope>NUCLEOTIDE SEQUENCE [LARGE SCALE GENOMIC DNA]</scope>
    <source>
        <strain evidence="4">cv. Tatra</strain>
        <tissue evidence="3">Young leaves</tissue>
    </source>
</reference>
<reference evidence="3 4" key="2">
    <citation type="journal article" date="2017" name="Front. Plant Sci.">
        <title>Gene Classification and Mining of Molecular Markers Useful in Red Clover (Trifolium pratense) Breeding.</title>
        <authorList>
            <person name="Istvanek J."/>
            <person name="Dluhosova J."/>
            <person name="Dluhos P."/>
            <person name="Patkova L."/>
            <person name="Nedelnik J."/>
            <person name="Repkova J."/>
        </authorList>
    </citation>
    <scope>NUCLEOTIDE SEQUENCE [LARGE SCALE GENOMIC DNA]</scope>
    <source>
        <strain evidence="4">cv. Tatra</strain>
        <tissue evidence="3">Young leaves</tissue>
    </source>
</reference>
<evidence type="ECO:0000313" key="4">
    <source>
        <dbReference type="Proteomes" id="UP000236291"/>
    </source>
</evidence>
<dbReference type="Pfam" id="PF03109">
    <property type="entry name" value="ABC1"/>
    <property type="match status" value="1"/>
</dbReference>
<feature type="non-terminal residue" evidence="3">
    <location>
        <position position="1"/>
    </location>
</feature>